<feature type="binding site" evidence="3">
    <location>
        <begin position="7"/>
        <end position="20"/>
    </location>
    <ligand>
        <name>ATP</name>
        <dbReference type="ChEBI" id="CHEBI:30616"/>
    </ligand>
</feature>
<dbReference type="GO" id="GO:0005737">
    <property type="term" value="C:cytoplasm"/>
    <property type="evidence" value="ECO:0007669"/>
    <property type="project" value="UniProtKB-SubCell"/>
</dbReference>
<evidence type="ECO:0000313" key="4">
    <source>
        <dbReference type="EMBL" id="SFD82814.1"/>
    </source>
</evidence>
<dbReference type="GO" id="GO:0005524">
    <property type="term" value="F:ATP binding"/>
    <property type="evidence" value="ECO:0007669"/>
    <property type="project" value="UniProtKB-KW"/>
</dbReference>
<feature type="binding site" evidence="3">
    <location>
        <position position="101"/>
    </location>
    <ligand>
        <name>ATP</name>
        <dbReference type="ChEBI" id="CHEBI:30616"/>
    </ligand>
</feature>
<organism evidence="4 5">
    <name type="scientific">Lentibacillus persicus</name>
    <dbReference type="NCBI Taxonomy" id="640948"/>
    <lineage>
        <taxon>Bacteria</taxon>
        <taxon>Bacillati</taxon>
        <taxon>Bacillota</taxon>
        <taxon>Bacilli</taxon>
        <taxon>Bacillales</taxon>
        <taxon>Bacillaceae</taxon>
        <taxon>Lentibacillus</taxon>
    </lineage>
</organism>
<dbReference type="InterPro" id="IPR014729">
    <property type="entry name" value="Rossmann-like_a/b/a_fold"/>
</dbReference>
<dbReference type="SUPFAM" id="SSF52374">
    <property type="entry name" value="Nucleotidylyl transferase"/>
    <property type="match status" value="1"/>
</dbReference>
<feature type="binding site" evidence="3">
    <location>
        <position position="162"/>
    </location>
    <ligand>
        <name>ATP</name>
        <dbReference type="ChEBI" id="CHEBI:30616"/>
    </ligand>
</feature>
<dbReference type="Gene3D" id="3.40.50.620">
    <property type="entry name" value="HUPs"/>
    <property type="match status" value="1"/>
</dbReference>
<dbReference type="STRING" id="640948.SAMN05216238_104272"/>
<accession>A0A1I1VIS3</accession>
<keyword evidence="3" id="KW-0547">Nucleotide-binding</keyword>
<comment type="function">
    <text evidence="3">Catalyzes the formation of N(4)-acetylcytidine (ac(4)C) at the wobble position of elongator tRNA(Met), using acetate and ATP as substrates. First activates an acetate ion to form acetyladenylate (Ac-AMP) and then transfers the acetyl group to tRNA to form ac(4)C34.</text>
</comment>
<gene>
    <name evidence="3" type="primary">tmcAL</name>
    <name evidence="4" type="ORF">SAMN05216238_104272</name>
</gene>
<keyword evidence="2 3" id="KW-0819">tRNA processing</keyword>
<sequence length="403" mass="45440">MQACGLIVEYNPFHNGHAYHIQESRKTSGADCIIAVMSGSFLQRGEPAIIDKFHRTKAALSAGVDVVLELPYLYAVQSSDLFAEGAVKTLYKAGVSTICFGSESGDISYFIHGYHALKNNQATYQTALHEQLDKGTSFPEASRLAYKQVGLTTDKMDLAKPNNILGFGYVKSIMDNELPIEPLTINRIKSNYHDQTITGSIASATSIREELLNSGELTKQAQSALPEETISQLLHYKQMANSWHSWEQYFGLVQYRVMTMSTGELAAIHGVDEGLEYRIKKYANNVTSFHEWMRAIKTKRYTWTRLQRVFAHILTNTAKAEMSQVKADPSVPYVRLLGMTKKGQEYLNSRKKQMDVPLITALNQTNDTMAQTEEKASSAYYSILPPRKRNEFRRQELQPPIMI</sequence>
<protein>
    <recommendedName>
        <fullName evidence="3">tRNA(Met) cytidine acetate ligase</fullName>
        <ecNumber evidence="3">6.3.4.-</ecNumber>
    </recommendedName>
</protein>
<dbReference type="Proteomes" id="UP000199474">
    <property type="component" value="Unassembled WGS sequence"/>
</dbReference>
<dbReference type="InterPro" id="IPR008513">
    <property type="entry name" value="tRNA(Met)_cyd_acetate_ligase"/>
</dbReference>
<dbReference type="GO" id="GO:0006400">
    <property type="term" value="P:tRNA modification"/>
    <property type="evidence" value="ECO:0007669"/>
    <property type="project" value="UniProtKB-UniRule"/>
</dbReference>
<dbReference type="HAMAP" id="MF_01539">
    <property type="entry name" value="TmcAL"/>
    <property type="match status" value="1"/>
</dbReference>
<evidence type="ECO:0000313" key="5">
    <source>
        <dbReference type="Proteomes" id="UP000199474"/>
    </source>
</evidence>
<dbReference type="PANTHER" id="PTHR37825">
    <property type="entry name" value="TRNA(MET) CYTIDINE ACETATE LIGASE"/>
    <property type="match status" value="1"/>
</dbReference>
<keyword evidence="4" id="KW-0808">Transferase</keyword>
<feature type="binding site" evidence="3">
    <location>
        <begin position="187"/>
        <end position="188"/>
    </location>
    <ligand>
        <name>ATP</name>
        <dbReference type="ChEBI" id="CHEBI:30616"/>
    </ligand>
</feature>
<keyword evidence="1 3" id="KW-0436">Ligase</keyword>
<dbReference type="NCBIfam" id="NF010191">
    <property type="entry name" value="PRK13670.1"/>
    <property type="match status" value="1"/>
</dbReference>
<reference evidence="5" key="1">
    <citation type="submission" date="2016-10" db="EMBL/GenBank/DDBJ databases">
        <authorList>
            <person name="Varghese N."/>
            <person name="Submissions S."/>
        </authorList>
    </citation>
    <scope>NUCLEOTIDE SEQUENCE [LARGE SCALE GENOMIC DNA]</scope>
    <source>
        <strain evidence="5">DSM 22530</strain>
    </source>
</reference>
<keyword evidence="3" id="KW-0963">Cytoplasm</keyword>
<dbReference type="GO" id="GO:0000049">
    <property type="term" value="F:tRNA binding"/>
    <property type="evidence" value="ECO:0007669"/>
    <property type="project" value="UniProtKB-KW"/>
</dbReference>
<comment type="catalytic activity">
    <reaction evidence="3">
        <text>cytidine(34) in elongator tRNA(Met) + acetate + ATP = N(4)-acetylcytidine(34) in elongator tRNA(Met) + AMP + diphosphate</text>
        <dbReference type="Rhea" id="RHEA:58144"/>
        <dbReference type="Rhea" id="RHEA-COMP:10693"/>
        <dbReference type="Rhea" id="RHEA-COMP:10694"/>
        <dbReference type="ChEBI" id="CHEBI:30089"/>
        <dbReference type="ChEBI" id="CHEBI:30616"/>
        <dbReference type="ChEBI" id="CHEBI:33019"/>
        <dbReference type="ChEBI" id="CHEBI:74900"/>
        <dbReference type="ChEBI" id="CHEBI:82748"/>
        <dbReference type="ChEBI" id="CHEBI:456215"/>
    </reaction>
</comment>
<dbReference type="EC" id="6.3.4.-" evidence="3"/>
<dbReference type="EMBL" id="FOMR01000004">
    <property type="protein sequence ID" value="SFD82814.1"/>
    <property type="molecule type" value="Genomic_DNA"/>
</dbReference>
<evidence type="ECO:0000256" key="2">
    <source>
        <dbReference type="ARBA" id="ARBA00022694"/>
    </source>
</evidence>
<comment type="subcellular location">
    <subcellularLocation>
        <location evidence="3">Cytoplasm</location>
    </subcellularLocation>
</comment>
<name>A0A1I1VIS3_9BACI</name>
<evidence type="ECO:0000256" key="3">
    <source>
        <dbReference type="HAMAP-Rule" id="MF_01539"/>
    </source>
</evidence>
<evidence type="ECO:0000256" key="1">
    <source>
        <dbReference type="ARBA" id="ARBA00022598"/>
    </source>
</evidence>
<dbReference type="AlphaFoldDB" id="A0A1I1VIS3"/>
<dbReference type="GO" id="GO:0016879">
    <property type="term" value="F:ligase activity, forming carbon-nitrogen bonds"/>
    <property type="evidence" value="ECO:0007669"/>
    <property type="project" value="UniProtKB-UniRule"/>
</dbReference>
<comment type="similarity">
    <text evidence="3">Belongs to the TmcAL family.</text>
</comment>
<dbReference type="GO" id="GO:0016740">
    <property type="term" value="F:transferase activity"/>
    <property type="evidence" value="ECO:0007669"/>
    <property type="project" value="UniProtKB-KW"/>
</dbReference>
<dbReference type="RefSeq" id="WP_090083762.1">
    <property type="nucleotide sequence ID" value="NZ_FOMR01000004.1"/>
</dbReference>
<keyword evidence="3" id="KW-0694">RNA-binding</keyword>
<dbReference type="PANTHER" id="PTHR37825:SF1">
    <property type="entry name" value="TRNA(MET) CYTIDINE ACETATE LIGASE"/>
    <property type="match status" value="1"/>
</dbReference>
<keyword evidence="5" id="KW-1185">Reference proteome</keyword>
<proteinExistence type="inferred from homology"/>
<dbReference type="OrthoDB" id="9769796at2"/>
<dbReference type="Pfam" id="PF05636">
    <property type="entry name" value="HIGH_NTase1"/>
    <property type="match status" value="1"/>
</dbReference>
<keyword evidence="3" id="KW-0067">ATP-binding</keyword>
<keyword evidence="3" id="KW-0820">tRNA-binding</keyword>